<gene>
    <name evidence="5" type="ORF">AGLY_000578</name>
</gene>
<organism evidence="5 6">
    <name type="scientific">Aphis glycines</name>
    <name type="common">Soybean aphid</name>
    <dbReference type="NCBI Taxonomy" id="307491"/>
    <lineage>
        <taxon>Eukaryota</taxon>
        <taxon>Metazoa</taxon>
        <taxon>Ecdysozoa</taxon>
        <taxon>Arthropoda</taxon>
        <taxon>Hexapoda</taxon>
        <taxon>Insecta</taxon>
        <taxon>Pterygota</taxon>
        <taxon>Neoptera</taxon>
        <taxon>Paraneoptera</taxon>
        <taxon>Hemiptera</taxon>
        <taxon>Sternorrhyncha</taxon>
        <taxon>Aphidomorpha</taxon>
        <taxon>Aphidoidea</taxon>
        <taxon>Aphididae</taxon>
        <taxon>Aphidini</taxon>
        <taxon>Aphis</taxon>
        <taxon>Aphis</taxon>
    </lineage>
</organism>
<feature type="compositionally biased region" description="Acidic residues" evidence="1">
    <location>
        <begin position="777"/>
        <end position="836"/>
    </location>
</feature>
<proteinExistence type="predicted"/>
<feature type="region of interest" description="Disordered" evidence="1">
    <location>
        <begin position="196"/>
        <end position="232"/>
    </location>
</feature>
<dbReference type="EMBL" id="VYZN01000001">
    <property type="protein sequence ID" value="KAE9545035.1"/>
    <property type="molecule type" value="Genomic_DNA"/>
</dbReference>
<dbReference type="InterPro" id="IPR038466">
    <property type="entry name" value="S8_pro-domain_sf"/>
</dbReference>
<evidence type="ECO:0000256" key="2">
    <source>
        <dbReference type="SAM" id="Phobius"/>
    </source>
</evidence>
<reference evidence="5 6" key="1">
    <citation type="submission" date="2019-08" db="EMBL/GenBank/DDBJ databases">
        <title>The genome of the soybean aphid Biotype 1, its phylome, world population structure and adaptation to the North American continent.</title>
        <authorList>
            <person name="Giordano R."/>
            <person name="Donthu R.K."/>
            <person name="Hernandez A.G."/>
            <person name="Wright C.L."/>
            <person name="Zimin A.V."/>
        </authorList>
    </citation>
    <scope>NUCLEOTIDE SEQUENCE [LARGE SCALE GENOMIC DNA]</scope>
    <source>
        <tissue evidence="5">Whole aphids</tissue>
    </source>
</reference>
<dbReference type="Pfam" id="PF09747">
    <property type="entry name" value="CCD97-like_C"/>
    <property type="match status" value="1"/>
</dbReference>
<feature type="domain" description="CCD97-like C-terminal" evidence="3">
    <location>
        <begin position="118"/>
        <end position="332"/>
    </location>
</feature>
<dbReference type="AlphaFoldDB" id="A0A6G0U7C9"/>
<dbReference type="Gene3D" id="3.30.70.850">
    <property type="entry name" value="Peptidase S8, pro-domain"/>
    <property type="match status" value="1"/>
</dbReference>
<name>A0A6G0U7C9_APHGL</name>
<evidence type="ECO:0000259" key="4">
    <source>
        <dbReference type="Pfam" id="PF16470"/>
    </source>
</evidence>
<comment type="caution">
    <text evidence="5">The sequence shown here is derived from an EMBL/GenBank/DDBJ whole genome shotgun (WGS) entry which is preliminary data.</text>
</comment>
<evidence type="ECO:0000259" key="3">
    <source>
        <dbReference type="Pfam" id="PF09747"/>
    </source>
</evidence>
<feature type="transmembrane region" description="Helical" evidence="2">
    <location>
        <begin position="403"/>
        <end position="426"/>
    </location>
</feature>
<dbReference type="OrthoDB" id="333176at2759"/>
<evidence type="ECO:0008006" key="7">
    <source>
        <dbReference type="Google" id="ProtNLM"/>
    </source>
</evidence>
<keyword evidence="2" id="KW-0812">Transmembrane</keyword>
<feature type="compositionally biased region" description="Low complexity" evidence="1">
    <location>
        <begin position="743"/>
        <end position="760"/>
    </location>
</feature>
<dbReference type="InterPro" id="IPR032815">
    <property type="entry name" value="S8_pro-domain"/>
</dbReference>
<dbReference type="Proteomes" id="UP000475862">
    <property type="component" value="Unassembled WGS sequence"/>
</dbReference>
<feature type="transmembrane region" description="Helical" evidence="2">
    <location>
        <begin position="375"/>
        <end position="397"/>
    </location>
</feature>
<dbReference type="InterPro" id="IPR040233">
    <property type="entry name" value="CCD97-like_C"/>
</dbReference>
<dbReference type="PANTHER" id="PTHR31840:SF1">
    <property type="entry name" value="COILED-COIL DOMAIN-CONTAINING PROTEIN 97"/>
    <property type="match status" value="1"/>
</dbReference>
<evidence type="ECO:0000256" key="1">
    <source>
        <dbReference type="SAM" id="MobiDB-lite"/>
    </source>
</evidence>
<feature type="compositionally biased region" description="Low complexity" evidence="1">
    <location>
        <begin position="712"/>
        <end position="722"/>
    </location>
</feature>
<feature type="domain" description="Peptidase S8 pro-domain" evidence="4">
    <location>
        <begin position="588"/>
        <end position="663"/>
    </location>
</feature>
<keyword evidence="2" id="KW-1133">Transmembrane helix</keyword>
<dbReference type="PANTHER" id="PTHR31840">
    <property type="entry name" value="COILED-COIL DOMAIN-CONTAINING PROTEIN 97"/>
    <property type="match status" value="1"/>
</dbReference>
<dbReference type="Pfam" id="PF16470">
    <property type="entry name" value="S8_pro-domain"/>
    <property type="match status" value="1"/>
</dbReference>
<evidence type="ECO:0000313" key="6">
    <source>
        <dbReference type="Proteomes" id="UP000475862"/>
    </source>
</evidence>
<sequence>MMDTVMTEEDLQLGVQTNDKNTKTPQEQIIDHIVLKALNSDFISQQKNQLEFSLEERRKIAEDILNDSHSKFLYTFGDYLIEDHLEYFKSRNNDNYEIHFHLHRLSRLINSKKVVCKNRRYQAMLELLKGDYFSDNEMRNREPLLWEQLVGQYLSEEEKFNYDNQYLAQNSLTEVLFEQIDRDNRDDLKRKQQIEEVQEENEEGEECDDDDDDDDDDDYDDDDNISNKPSLAMEVHKPSTFWGEYSKPKHETVKIGKRRWKEDHLLNLEQYNNKELNEKEKLLLLDEFKSHMIHKFLNGQEDYDYNNVDNNPEFDNLQIKSIDEEEKYFDSESPIEEIPTIKDDMELEHPIESDEEDELDTYMNMLQKNEITDSMLLLTNSIFIILYHSLLLYYYVVYPENKIYLLLQLLLLHTGINLLFMIYLVFPSISLRIIPRYNNININVGMPNQLYSTGDQLLNQTLYSWQWHTDPVREIYHPGLVKIIRLSMGRPRLKELRQTINIKKKNEISTYSRYLTEEHSTKRYPHFHFGFNGAINENRFMMAISLSIIFVSFIFSTSVSFGEDACSNFEDKDCVSPNILKNGHFINQWSVYLPGMTKSQAKQLLEENGFDYLGQIMDGIDLHLVTKKGTQEKHALPNERIIELLKKHEKVHSVAQKHVLENSQDQVVNIIDEDNVYFESFDPSTIVLNDGWNNLERITAFEAAEAARTAAASANTKSADANEANEADGGDDRKKKQRRKIQDGVSSSKNKNPSDSSNADDSVETSNKGTFDKESSSEEVLDEDALDENASDEDALDEDALDEDASDEESLDEDVTDEDALDEDALDEDALDEDAF</sequence>
<feature type="compositionally biased region" description="Acidic residues" evidence="1">
    <location>
        <begin position="196"/>
        <end position="224"/>
    </location>
</feature>
<keyword evidence="6" id="KW-1185">Reference proteome</keyword>
<feature type="region of interest" description="Disordered" evidence="1">
    <location>
        <begin position="712"/>
        <end position="836"/>
    </location>
</feature>
<protein>
    <recommendedName>
        <fullName evidence="7">Peptidase S8 pro-domain domain-containing protein</fullName>
    </recommendedName>
</protein>
<evidence type="ECO:0000313" key="5">
    <source>
        <dbReference type="EMBL" id="KAE9545035.1"/>
    </source>
</evidence>
<dbReference type="SUPFAM" id="SSF54897">
    <property type="entry name" value="Protease propeptides/inhibitors"/>
    <property type="match status" value="1"/>
</dbReference>
<accession>A0A6G0U7C9</accession>
<dbReference type="InterPro" id="IPR018613">
    <property type="entry name" value="Ccdc97-like"/>
</dbReference>
<keyword evidence="2" id="KW-0472">Membrane</keyword>